<gene>
    <name evidence="3" type="ORF">PHISCL_00958</name>
</gene>
<feature type="transmembrane region" description="Helical" evidence="2">
    <location>
        <begin position="124"/>
        <end position="144"/>
    </location>
</feature>
<feature type="transmembrane region" description="Helical" evidence="2">
    <location>
        <begin position="32"/>
        <end position="51"/>
    </location>
</feature>
<evidence type="ECO:0000313" key="3">
    <source>
        <dbReference type="EMBL" id="RJE26727.1"/>
    </source>
</evidence>
<reference evidence="4" key="1">
    <citation type="submission" date="2017-02" db="EMBL/GenBank/DDBJ databases">
        <authorList>
            <person name="Tafer H."/>
            <person name="Lopandic K."/>
        </authorList>
    </citation>
    <scope>NUCLEOTIDE SEQUENCE [LARGE SCALE GENOMIC DNA]</scope>
    <source>
        <strain evidence="4">CBS 366.77</strain>
    </source>
</reference>
<evidence type="ECO:0008006" key="5">
    <source>
        <dbReference type="Google" id="ProtNLM"/>
    </source>
</evidence>
<evidence type="ECO:0000256" key="2">
    <source>
        <dbReference type="SAM" id="Phobius"/>
    </source>
</evidence>
<keyword evidence="2" id="KW-0812">Transmembrane</keyword>
<dbReference type="Proteomes" id="UP000266188">
    <property type="component" value="Unassembled WGS sequence"/>
</dbReference>
<feature type="transmembrane region" description="Helical" evidence="2">
    <location>
        <begin position="200"/>
        <end position="222"/>
    </location>
</feature>
<keyword evidence="2" id="KW-0472">Membrane</keyword>
<feature type="transmembrane region" description="Helical" evidence="2">
    <location>
        <begin position="325"/>
        <end position="351"/>
    </location>
</feature>
<comment type="caution">
    <text evidence="3">The sequence shown here is derived from an EMBL/GenBank/DDBJ whole genome shotgun (WGS) entry which is preliminary data.</text>
</comment>
<protein>
    <recommendedName>
        <fullName evidence="5">Ubiquitin conjugating enzyme</fullName>
    </recommendedName>
</protein>
<evidence type="ECO:0000256" key="1">
    <source>
        <dbReference type="SAM" id="MobiDB-lite"/>
    </source>
</evidence>
<keyword evidence="2" id="KW-1133">Transmembrane helix</keyword>
<proteinExistence type="predicted"/>
<organism evidence="3 4">
    <name type="scientific">Aspergillus sclerotialis</name>
    <dbReference type="NCBI Taxonomy" id="2070753"/>
    <lineage>
        <taxon>Eukaryota</taxon>
        <taxon>Fungi</taxon>
        <taxon>Dikarya</taxon>
        <taxon>Ascomycota</taxon>
        <taxon>Pezizomycotina</taxon>
        <taxon>Eurotiomycetes</taxon>
        <taxon>Eurotiomycetidae</taxon>
        <taxon>Eurotiales</taxon>
        <taxon>Aspergillaceae</taxon>
        <taxon>Aspergillus</taxon>
        <taxon>Aspergillus subgen. Polypaecilum</taxon>
    </lineage>
</organism>
<dbReference type="EMBL" id="MVGC01000016">
    <property type="protein sequence ID" value="RJE26727.1"/>
    <property type="molecule type" value="Genomic_DNA"/>
</dbReference>
<name>A0A3A2ZZC3_9EURO</name>
<dbReference type="STRING" id="2070753.A0A3A2ZZC3"/>
<sequence>MGFTTLVRRGTEYASNNIANGDQKLDVKASPWLIALFAVTLVAVLVAFWAVEYTYGAVVATLATIEDSTPAIYVRIDSDVNPNKGPDSNPESPETAGTPAKPITSSLRGTVRHLRNRAGPWSRFRGFSLFLVYGLGTGILSSMFSGVPANYFLIQFFVDIVVSGVLLAPLQLAWVHAVISEPSPKRWYQRIPSYKSWTKIVPAAVFEQTVVGAAFFLPLALAKGLGGWEVFNSSPDMPPAKAACHAFAVVAGPSLLAFLVAIPARAIFVRVAASMLPEEDEAIVPFDRTFGGKVAPAILGGSGKLGIVDAWKTFDRPAFVRYVKVIFKVFAIEVALIFAFTLVLVGEVYAIGGDAMHKMSGAMTRQG</sequence>
<feature type="transmembrane region" description="Helical" evidence="2">
    <location>
        <begin position="156"/>
        <end position="179"/>
    </location>
</feature>
<dbReference type="OrthoDB" id="2896006at2759"/>
<feature type="region of interest" description="Disordered" evidence="1">
    <location>
        <begin position="79"/>
        <end position="104"/>
    </location>
</feature>
<feature type="transmembrane region" description="Helical" evidence="2">
    <location>
        <begin position="242"/>
        <end position="262"/>
    </location>
</feature>
<keyword evidence="4" id="KW-1185">Reference proteome</keyword>
<dbReference type="AlphaFoldDB" id="A0A3A2ZZC3"/>
<accession>A0A3A2ZZC3</accession>
<evidence type="ECO:0000313" key="4">
    <source>
        <dbReference type="Proteomes" id="UP000266188"/>
    </source>
</evidence>